<dbReference type="STRING" id="626522.GCWU000325_01984"/>
<keyword evidence="6" id="KW-1185">Reference proteome</keyword>
<comment type="caution">
    <text evidence="5">The sequence shown here is derived from an EMBL/GenBank/DDBJ whole genome shotgun (WGS) entry which is preliminary data.</text>
</comment>
<evidence type="ECO:0000256" key="1">
    <source>
        <dbReference type="ARBA" id="ARBA00007358"/>
    </source>
</evidence>
<dbReference type="FunFam" id="3.40.50.1970:FF:000003">
    <property type="entry name" value="Alcohol dehydrogenase, iron-containing"/>
    <property type="match status" value="1"/>
</dbReference>
<protein>
    <submittedName>
        <fullName evidence="5">Alcohol dehydrogenase, iron-dependent</fullName>
        <ecNumber evidence="5">1.1.1.1</ecNumber>
    </submittedName>
</protein>
<dbReference type="EC" id="1.1.1.1" evidence="5"/>
<dbReference type="Gene3D" id="1.20.1090.10">
    <property type="entry name" value="Dehydroquinate synthase-like - alpha domain"/>
    <property type="match status" value="1"/>
</dbReference>
<proteinExistence type="inferred from homology"/>
<dbReference type="PROSITE" id="PS00060">
    <property type="entry name" value="ADH_IRON_2"/>
    <property type="match status" value="1"/>
</dbReference>
<dbReference type="AlphaFoldDB" id="C9LIC6"/>
<keyword evidence="2 5" id="KW-0560">Oxidoreductase</keyword>
<dbReference type="PANTHER" id="PTHR43633:SF1">
    <property type="entry name" value="ALCOHOL DEHYDROGENASE YQHD"/>
    <property type="match status" value="1"/>
</dbReference>
<evidence type="ECO:0000313" key="5">
    <source>
        <dbReference type="EMBL" id="EEX71242.1"/>
    </source>
</evidence>
<dbReference type="GO" id="GO:0008106">
    <property type="term" value="F:alcohol dehydrogenase (NADP+) activity"/>
    <property type="evidence" value="ECO:0007669"/>
    <property type="project" value="TreeGrafter"/>
</dbReference>
<dbReference type="HOGENOM" id="CLU_007207_0_4_10"/>
<dbReference type="SUPFAM" id="SSF56796">
    <property type="entry name" value="Dehydroquinate synthase-like"/>
    <property type="match status" value="1"/>
</dbReference>
<dbReference type="PANTHER" id="PTHR43633">
    <property type="entry name" value="ALCOHOL DEHYDROGENASE YQHD"/>
    <property type="match status" value="1"/>
</dbReference>
<dbReference type="InterPro" id="IPR018211">
    <property type="entry name" value="ADH_Fe_CS"/>
</dbReference>
<evidence type="ECO:0000259" key="4">
    <source>
        <dbReference type="Pfam" id="PF25137"/>
    </source>
</evidence>
<dbReference type="Pfam" id="PF25137">
    <property type="entry name" value="ADH_Fe_C"/>
    <property type="match status" value="1"/>
</dbReference>
<evidence type="ECO:0000259" key="3">
    <source>
        <dbReference type="Pfam" id="PF00465"/>
    </source>
</evidence>
<gene>
    <name evidence="5" type="ORF">GCWU000325_01984</name>
</gene>
<feature type="domain" description="Alcohol dehydrogenase iron-type/glycerol dehydrogenase GldA" evidence="3">
    <location>
        <begin position="11"/>
        <end position="181"/>
    </location>
</feature>
<dbReference type="CDD" id="cd08187">
    <property type="entry name" value="BDH"/>
    <property type="match status" value="1"/>
</dbReference>
<dbReference type="InterPro" id="IPR056798">
    <property type="entry name" value="ADH_Fe_C"/>
</dbReference>
<dbReference type="GO" id="GO:1990362">
    <property type="term" value="F:butanol dehydrogenase (NAD+) activity"/>
    <property type="evidence" value="ECO:0007669"/>
    <property type="project" value="InterPro"/>
</dbReference>
<reference evidence="5" key="1">
    <citation type="submission" date="2009-09" db="EMBL/GenBank/DDBJ databases">
        <authorList>
            <person name="Weinstock G."/>
            <person name="Sodergren E."/>
            <person name="Clifton S."/>
            <person name="Fulton L."/>
            <person name="Fulton B."/>
            <person name="Courtney L."/>
            <person name="Fronick C."/>
            <person name="Harrison M."/>
            <person name="Strong C."/>
            <person name="Farmer C."/>
            <person name="Delahaunty K."/>
            <person name="Markovic C."/>
            <person name="Hall O."/>
            <person name="Minx P."/>
            <person name="Tomlinson C."/>
            <person name="Mitreva M."/>
            <person name="Nelson J."/>
            <person name="Hou S."/>
            <person name="Wollam A."/>
            <person name="Pepin K.H."/>
            <person name="Johnson M."/>
            <person name="Bhonagiri V."/>
            <person name="Nash W.E."/>
            <person name="Warren W."/>
            <person name="Chinwalla A."/>
            <person name="Mardis E.R."/>
            <person name="Wilson R.K."/>
        </authorList>
    </citation>
    <scope>NUCLEOTIDE SEQUENCE [LARGE SCALE GENOMIC DNA]</scope>
    <source>
        <strain evidence="5">ATCC 51259</strain>
    </source>
</reference>
<dbReference type="EMBL" id="ACIJ02000022">
    <property type="protein sequence ID" value="EEX71242.1"/>
    <property type="molecule type" value="Genomic_DNA"/>
</dbReference>
<dbReference type="Gene3D" id="3.40.50.1970">
    <property type="match status" value="1"/>
</dbReference>
<accession>C9LIC6</accession>
<dbReference type="InterPro" id="IPR044731">
    <property type="entry name" value="BDH-like"/>
</dbReference>
<dbReference type="GO" id="GO:0046872">
    <property type="term" value="F:metal ion binding"/>
    <property type="evidence" value="ECO:0007669"/>
    <property type="project" value="InterPro"/>
</dbReference>
<evidence type="ECO:0000256" key="2">
    <source>
        <dbReference type="ARBA" id="ARBA00023002"/>
    </source>
</evidence>
<dbReference type="GO" id="GO:0005829">
    <property type="term" value="C:cytosol"/>
    <property type="evidence" value="ECO:0007669"/>
    <property type="project" value="TreeGrafter"/>
</dbReference>
<evidence type="ECO:0000313" key="6">
    <source>
        <dbReference type="Proteomes" id="UP000003460"/>
    </source>
</evidence>
<sequence>MLMNNFEFYSPTDFVFGKNTEEQTGLLVKRFGGKRLLVVYGQGHAVKSGLMDRVEKALKEAELYYVLLGGIQPNPTDEEVYKGIDLGRQHNVDMILAVGGGSAIDAAKAMAAGIPDNGDFWDFYEGTRTVESALPVGVVLTIPAAGSEGSGNSVITQVASNKKISLRTPRALRPKFSILNPELTYSLPPYQTSAGAVDMMAHIMERYFTNTEHTELTDRLSESILKTIIEVTPQVLDRPEDYDARATLMWCGTLAHTGLCGTGNVEDWSSHALEHELSAFYGVTHGAGLAVIFPAWLTFMVEHNPKKVIKWAHCVWDVNPSGNDKEDALEGISRFKKFLHRIGMPTTIKELGIDNYDIDMLNEHLHVIKGEKVGNYVPLDHKMSKEIYEIAQHE</sequence>
<dbReference type="InterPro" id="IPR001670">
    <property type="entry name" value="ADH_Fe/GldA"/>
</dbReference>
<name>C9LIC6_9BACT</name>
<dbReference type="Proteomes" id="UP000003460">
    <property type="component" value="Unassembled WGS sequence"/>
</dbReference>
<dbReference type="GO" id="GO:1990002">
    <property type="term" value="F:methylglyoxal reductase (NADPH) (acetol producing) activity"/>
    <property type="evidence" value="ECO:0007669"/>
    <property type="project" value="TreeGrafter"/>
</dbReference>
<feature type="domain" description="Fe-containing alcohol dehydrogenase-like C-terminal" evidence="4">
    <location>
        <begin position="194"/>
        <end position="389"/>
    </location>
</feature>
<dbReference type="eggNOG" id="COG1979">
    <property type="taxonomic scope" value="Bacteria"/>
</dbReference>
<dbReference type="Pfam" id="PF00465">
    <property type="entry name" value="Fe-ADH"/>
    <property type="match status" value="1"/>
</dbReference>
<comment type="similarity">
    <text evidence="1">Belongs to the iron-containing alcohol dehydrogenase family.</text>
</comment>
<organism evidence="5 6">
    <name type="scientific">Alloprevotella tannerae ATCC 51259</name>
    <dbReference type="NCBI Taxonomy" id="626522"/>
    <lineage>
        <taxon>Bacteria</taxon>
        <taxon>Pseudomonadati</taxon>
        <taxon>Bacteroidota</taxon>
        <taxon>Bacteroidia</taxon>
        <taxon>Bacteroidales</taxon>
        <taxon>Prevotellaceae</taxon>
        <taxon>Alloprevotella</taxon>
    </lineage>
</organism>